<dbReference type="SUPFAM" id="SSF58100">
    <property type="entry name" value="Bacterial hemolysins"/>
    <property type="match status" value="1"/>
</dbReference>
<dbReference type="Pfam" id="PF05791">
    <property type="entry name" value="Bacillus_HBL"/>
    <property type="match status" value="1"/>
</dbReference>
<sequence>MPADIPDFGPKDIVEKGHYILDTLDMFNILKYDWTVGVLLPLTAQEYQERRGITADYYEKIQAHCKYFKDTTYPSIVKIASNIYDYAGTASGGDDQSASYYAMVFDGIRELARLEDSSSDKATGLIGDIKGTVQLLLDRIPPIQDDAKKAITALHEFGEECKAHHVALEKLEARIREKIAGEGGEIEQLQKQIKTDMQELLNYEEELRKDYSVQLVFAVLPSVPSSLTVDIISNIKNKHKNMEKAITELNEKLKAEKKDVQEDRDIVADLTNVKLDIQSIVVFVEANIKTIEKIIGVWDVIKDDLSAIKVTVQLDKARHDLAAALTPDVTNAIIKKWADAGKIVNAYRKGAYISEQPKVITLNEYATELAKEAEKH</sequence>
<proteinExistence type="predicted"/>
<dbReference type="AlphaFoldDB" id="A0AAD7K0F7"/>
<dbReference type="Gene3D" id="1.20.1170.10">
    <property type="match status" value="1"/>
</dbReference>
<dbReference type="CDD" id="cd22656">
    <property type="entry name" value="ClyA_Cry6Aa-like"/>
    <property type="match status" value="1"/>
</dbReference>
<dbReference type="InterPro" id="IPR008414">
    <property type="entry name" value="HBL"/>
</dbReference>
<dbReference type="EMBL" id="JARJLG010000014">
    <property type="protein sequence ID" value="KAJ7775607.1"/>
    <property type="molecule type" value="Genomic_DNA"/>
</dbReference>
<dbReference type="GO" id="GO:0016020">
    <property type="term" value="C:membrane"/>
    <property type="evidence" value="ECO:0007669"/>
    <property type="project" value="InterPro"/>
</dbReference>
<name>A0AAD7K0F7_9AGAR</name>
<evidence type="ECO:0000256" key="1">
    <source>
        <dbReference type="SAM" id="Coils"/>
    </source>
</evidence>
<gene>
    <name evidence="2" type="ORF">DFH07DRAFT_1056783</name>
</gene>
<protein>
    <submittedName>
        <fullName evidence="2">Uncharacterized protein</fullName>
    </submittedName>
</protein>
<evidence type="ECO:0000313" key="2">
    <source>
        <dbReference type="EMBL" id="KAJ7775607.1"/>
    </source>
</evidence>
<keyword evidence="1" id="KW-0175">Coiled coil</keyword>
<keyword evidence="3" id="KW-1185">Reference proteome</keyword>
<dbReference type="Proteomes" id="UP001215280">
    <property type="component" value="Unassembled WGS sequence"/>
</dbReference>
<feature type="coiled-coil region" evidence="1">
    <location>
        <begin position="232"/>
        <end position="270"/>
    </location>
</feature>
<comment type="caution">
    <text evidence="2">The sequence shown here is derived from an EMBL/GenBank/DDBJ whole genome shotgun (WGS) entry which is preliminary data.</text>
</comment>
<accession>A0AAD7K0F7</accession>
<evidence type="ECO:0000313" key="3">
    <source>
        <dbReference type="Proteomes" id="UP001215280"/>
    </source>
</evidence>
<reference evidence="2" key="1">
    <citation type="submission" date="2023-03" db="EMBL/GenBank/DDBJ databases">
        <title>Massive genome expansion in bonnet fungi (Mycena s.s.) driven by repeated elements and novel gene families across ecological guilds.</title>
        <authorList>
            <consortium name="Lawrence Berkeley National Laboratory"/>
            <person name="Harder C.B."/>
            <person name="Miyauchi S."/>
            <person name="Viragh M."/>
            <person name="Kuo A."/>
            <person name="Thoen E."/>
            <person name="Andreopoulos B."/>
            <person name="Lu D."/>
            <person name="Skrede I."/>
            <person name="Drula E."/>
            <person name="Henrissat B."/>
            <person name="Morin E."/>
            <person name="Kohler A."/>
            <person name="Barry K."/>
            <person name="LaButti K."/>
            <person name="Morin E."/>
            <person name="Salamov A."/>
            <person name="Lipzen A."/>
            <person name="Mereny Z."/>
            <person name="Hegedus B."/>
            <person name="Baldrian P."/>
            <person name="Stursova M."/>
            <person name="Weitz H."/>
            <person name="Taylor A."/>
            <person name="Grigoriev I.V."/>
            <person name="Nagy L.G."/>
            <person name="Martin F."/>
            <person name="Kauserud H."/>
        </authorList>
    </citation>
    <scope>NUCLEOTIDE SEQUENCE</scope>
    <source>
        <strain evidence="2">CBHHK188m</strain>
    </source>
</reference>
<organism evidence="2 3">
    <name type="scientific">Mycena maculata</name>
    <dbReference type="NCBI Taxonomy" id="230809"/>
    <lineage>
        <taxon>Eukaryota</taxon>
        <taxon>Fungi</taxon>
        <taxon>Dikarya</taxon>
        <taxon>Basidiomycota</taxon>
        <taxon>Agaricomycotina</taxon>
        <taxon>Agaricomycetes</taxon>
        <taxon>Agaricomycetidae</taxon>
        <taxon>Agaricales</taxon>
        <taxon>Marasmiineae</taxon>
        <taxon>Mycenaceae</taxon>
        <taxon>Mycena</taxon>
    </lineage>
</organism>